<proteinExistence type="inferred from homology"/>
<dbReference type="InterPro" id="IPR006591">
    <property type="entry name" value="RNAP_P/RPABC4"/>
</dbReference>
<sequence length="144" mass="15413">MSYSSPTTGYSPTNYTSPGTVQTPGNYGYSQYSPGGALSPSPPMTTSPSGLSPGGAAMSPVATPNPFQETDYQARTASSSAAVTTTQPTVPSGRREKIVAVTYVCGHCAKLNTIKQDDVIRCRECGYRILYKQRTTRKIQFEAR</sequence>
<dbReference type="GO" id="GO:0005736">
    <property type="term" value="C:RNA polymerase I complex"/>
    <property type="evidence" value="ECO:0007669"/>
    <property type="project" value="TreeGrafter"/>
</dbReference>
<dbReference type="AlphaFoldDB" id="A0A6A5CI02"/>
<dbReference type="VEuPathDB" id="AmoebaDB:NfTy_032210"/>
<evidence type="ECO:0000256" key="2">
    <source>
        <dbReference type="ARBA" id="ARBA00022723"/>
    </source>
</evidence>
<dbReference type="InterPro" id="IPR029040">
    <property type="entry name" value="RPABC4/Spt4"/>
</dbReference>
<dbReference type="PANTHER" id="PTHR12056">
    <property type="entry name" value="DNA-DIRECTED RNA POLYMERASES I, II, AND III"/>
    <property type="match status" value="1"/>
</dbReference>
<dbReference type="FunFam" id="2.20.28.30:FF:000002">
    <property type="entry name" value="DNA-directed RNA polymerases II, IV and V subunit 12"/>
    <property type="match status" value="1"/>
</dbReference>
<keyword evidence="2" id="KW-0479">Metal-binding</keyword>
<evidence type="ECO:0000313" key="8">
    <source>
        <dbReference type="Proteomes" id="UP000444721"/>
    </source>
</evidence>
<protein>
    <submittedName>
        <fullName evidence="7">Uncharacterized protein</fullName>
    </submittedName>
</protein>
<dbReference type="PANTHER" id="PTHR12056:SF2">
    <property type="entry name" value="GEO11084P1"/>
    <property type="match status" value="1"/>
</dbReference>
<dbReference type="Gene3D" id="2.20.28.30">
    <property type="entry name" value="RNA polymerase ii, chain L"/>
    <property type="match status" value="1"/>
</dbReference>
<name>A0A6A5CI02_NAEFO</name>
<comment type="caution">
    <text evidence="7">The sequence shown here is derived from an EMBL/GenBank/DDBJ whole genome shotgun (WGS) entry which is preliminary data.</text>
</comment>
<keyword evidence="3" id="KW-0862">Zinc</keyword>
<dbReference type="OrthoDB" id="5585087at2759"/>
<dbReference type="GO" id="GO:0005666">
    <property type="term" value="C:RNA polymerase III complex"/>
    <property type="evidence" value="ECO:0007669"/>
    <property type="project" value="TreeGrafter"/>
</dbReference>
<evidence type="ECO:0000256" key="5">
    <source>
        <dbReference type="ARBA" id="ARBA00025770"/>
    </source>
</evidence>
<dbReference type="InterPro" id="IPR039747">
    <property type="entry name" value="RPABC4"/>
</dbReference>
<dbReference type="GO" id="GO:0003899">
    <property type="term" value="F:DNA-directed RNA polymerase activity"/>
    <property type="evidence" value="ECO:0007669"/>
    <property type="project" value="InterPro"/>
</dbReference>
<dbReference type="EMBL" id="VFQX01000002">
    <property type="protein sequence ID" value="KAF0984935.1"/>
    <property type="molecule type" value="Genomic_DNA"/>
</dbReference>
<reference evidence="7 8" key="1">
    <citation type="journal article" date="2019" name="Sci. Rep.">
        <title>Nanopore sequencing improves the draft genome of the human pathogenic amoeba Naegleria fowleri.</title>
        <authorList>
            <person name="Liechti N."/>
            <person name="Schurch N."/>
            <person name="Bruggmann R."/>
            <person name="Wittwer M."/>
        </authorList>
    </citation>
    <scope>NUCLEOTIDE SEQUENCE [LARGE SCALE GENOMIC DNA]</scope>
    <source>
        <strain evidence="7 8">ATCC 30894</strain>
    </source>
</reference>
<dbReference type="GeneID" id="68108052"/>
<evidence type="ECO:0000313" key="7">
    <source>
        <dbReference type="EMBL" id="KAF0984935.1"/>
    </source>
</evidence>
<feature type="region of interest" description="Disordered" evidence="6">
    <location>
        <begin position="1"/>
        <end position="93"/>
    </location>
</feature>
<evidence type="ECO:0000256" key="4">
    <source>
        <dbReference type="ARBA" id="ARBA00023242"/>
    </source>
</evidence>
<dbReference type="Pfam" id="PF03604">
    <property type="entry name" value="Zn_ribbon_RPAB4"/>
    <property type="match status" value="1"/>
</dbReference>
<feature type="compositionally biased region" description="Polar residues" evidence="6">
    <location>
        <begin position="19"/>
        <end position="33"/>
    </location>
</feature>
<feature type="compositionally biased region" description="Low complexity" evidence="6">
    <location>
        <begin position="46"/>
        <end position="60"/>
    </location>
</feature>
<dbReference type="OMA" id="DAIRCKN"/>
<dbReference type="VEuPathDB" id="AmoebaDB:FDP41_000834"/>
<feature type="compositionally biased region" description="Low complexity" evidence="6">
    <location>
        <begin position="1"/>
        <end position="18"/>
    </location>
</feature>
<dbReference type="SUPFAM" id="SSF63393">
    <property type="entry name" value="RNA polymerase subunits"/>
    <property type="match status" value="1"/>
</dbReference>
<gene>
    <name evidence="7" type="ORF">FDP41_000834</name>
</gene>
<dbReference type="RefSeq" id="XP_044569648.1">
    <property type="nucleotide sequence ID" value="XM_044712182.1"/>
</dbReference>
<evidence type="ECO:0000256" key="3">
    <source>
        <dbReference type="ARBA" id="ARBA00022833"/>
    </source>
</evidence>
<dbReference type="SMART" id="SM00659">
    <property type="entry name" value="RPOLCX"/>
    <property type="match status" value="1"/>
</dbReference>
<feature type="compositionally biased region" description="Low complexity" evidence="6">
    <location>
        <begin position="73"/>
        <end position="92"/>
    </location>
</feature>
<accession>A0A6A5CI02</accession>
<evidence type="ECO:0000256" key="1">
    <source>
        <dbReference type="ARBA" id="ARBA00004123"/>
    </source>
</evidence>
<dbReference type="GO" id="GO:0006351">
    <property type="term" value="P:DNA-templated transcription"/>
    <property type="evidence" value="ECO:0007669"/>
    <property type="project" value="InterPro"/>
</dbReference>
<dbReference type="VEuPathDB" id="AmoebaDB:NF0102850"/>
<comment type="subcellular location">
    <subcellularLocation>
        <location evidence="1">Nucleus</location>
    </subcellularLocation>
</comment>
<dbReference type="GO" id="GO:0008270">
    <property type="term" value="F:zinc ion binding"/>
    <property type="evidence" value="ECO:0007669"/>
    <property type="project" value="InterPro"/>
</dbReference>
<evidence type="ECO:0000256" key="6">
    <source>
        <dbReference type="SAM" id="MobiDB-lite"/>
    </source>
</evidence>
<keyword evidence="4" id="KW-0539">Nucleus</keyword>
<dbReference type="GO" id="GO:0005665">
    <property type="term" value="C:RNA polymerase II, core complex"/>
    <property type="evidence" value="ECO:0007669"/>
    <property type="project" value="TreeGrafter"/>
</dbReference>
<organism evidence="7 8">
    <name type="scientific">Naegleria fowleri</name>
    <name type="common">Brain eating amoeba</name>
    <dbReference type="NCBI Taxonomy" id="5763"/>
    <lineage>
        <taxon>Eukaryota</taxon>
        <taxon>Discoba</taxon>
        <taxon>Heterolobosea</taxon>
        <taxon>Tetramitia</taxon>
        <taxon>Eutetramitia</taxon>
        <taxon>Vahlkampfiidae</taxon>
        <taxon>Naegleria</taxon>
    </lineage>
</organism>
<keyword evidence="8" id="KW-1185">Reference proteome</keyword>
<comment type="similarity">
    <text evidence="5">Belongs to the archaeal Rpo12/eukaryotic RPC10 RNA polymerase subunit family.</text>
</comment>
<dbReference type="Proteomes" id="UP000444721">
    <property type="component" value="Unassembled WGS sequence"/>
</dbReference>
<dbReference type="GO" id="GO:0003677">
    <property type="term" value="F:DNA binding"/>
    <property type="evidence" value="ECO:0007669"/>
    <property type="project" value="InterPro"/>
</dbReference>